<accession>A0A8U1C499</accession>
<reference evidence="5" key="1">
    <citation type="submission" date="2025-08" db="UniProtKB">
        <authorList>
            <consortium name="RefSeq"/>
        </authorList>
    </citation>
    <scope>IDENTIFICATION</scope>
    <source>
        <tissue evidence="5">White muscle</tissue>
    </source>
</reference>
<dbReference type="InterPro" id="IPR036179">
    <property type="entry name" value="Ig-like_dom_sf"/>
</dbReference>
<evidence type="ECO:0000256" key="1">
    <source>
        <dbReference type="SAM" id="Phobius"/>
    </source>
</evidence>
<dbReference type="SUPFAM" id="SSF48726">
    <property type="entry name" value="Immunoglobulin"/>
    <property type="match status" value="2"/>
</dbReference>
<feature type="transmembrane region" description="Helical" evidence="1">
    <location>
        <begin position="237"/>
        <end position="260"/>
    </location>
</feature>
<dbReference type="InterPro" id="IPR003597">
    <property type="entry name" value="Ig_C1-set"/>
</dbReference>
<dbReference type="RefSeq" id="XP_038860555.1">
    <property type="nucleotide sequence ID" value="XM_039004627.1"/>
</dbReference>
<keyword evidence="4" id="KW-1185">Reference proteome</keyword>
<keyword evidence="1" id="KW-1133">Transmembrane helix</keyword>
<protein>
    <submittedName>
        <fullName evidence="5">Uncharacterized protein LOC120056460 isoform X1</fullName>
    </submittedName>
</protein>
<evidence type="ECO:0000259" key="3">
    <source>
        <dbReference type="PROSITE" id="PS50835"/>
    </source>
</evidence>
<dbReference type="GeneID" id="120056460"/>
<keyword evidence="2" id="KW-0732">Signal</keyword>
<feature type="domain" description="Ig-like" evidence="3">
    <location>
        <begin position="4"/>
        <end position="122"/>
    </location>
</feature>
<evidence type="ECO:0000313" key="5">
    <source>
        <dbReference type="RefSeq" id="XP_038860555.1"/>
    </source>
</evidence>
<proteinExistence type="predicted"/>
<dbReference type="KEGG" id="snh:120056460"/>
<evidence type="ECO:0000313" key="4">
    <source>
        <dbReference type="Proteomes" id="UP000808372"/>
    </source>
</evidence>
<name>A0A8U1C499_SALNM</name>
<feature type="chain" id="PRO_5036448299" evidence="2">
    <location>
        <begin position="17"/>
        <end position="307"/>
    </location>
</feature>
<feature type="signal peptide" evidence="2">
    <location>
        <begin position="1"/>
        <end position="16"/>
    </location>
</feature>
<dbReference type="PROSITE" id="PS50835">
    <property type="entry name" value="IG_LIKE"/>
    <property type="match status" value="2"/>
</dbReference>
<sequence length="307" mass="33850">MLLPQAFSLLTTLTLSTPFTGVKEIVRAAKGSPSHLPCPSPFGFDGKVVFKWTKIGSPGIICEYNVNRENSSVVSCKSQFKVTGKPPKLYVTEPKSTDSGLYTCLISRVIPPPTIEKSSNVDLQVTVPVLFSSAVLPGLVLERQNSSDPGCIQLLCTLEGIEAQDVNFTWTRQGQDSPETPLTNHSLSKQSSFLTLCQSVWREGDTITCNVRLLANNTDLSIRHPKSELETYYEKNLLTIICVSTSIGVVAIAAVTISIYKCRQRTNDEGDSVSYNNKVYENFSFSTQTQQRQTTTASIQEQCIYEN</sequence>
<dbReference type="Pfam" id="PF07654">
    <property type="entry name" value="C1-set"/>
    <property type="match status" value="1"/>
</dbReference>
<gene>
    <name evidence="5" type="primary">LOC120056460</name>
</gene>
<dbReference type="Gene3D" id="2.60.40.10">
    <property type="entry name" value="Immunoglobulins"/>
    <property type="match status" value="2"/>
</dbReference>
<dbReference type="AlphaFoldDB" id="A0A8U1C499"/>
<dbReference type="InterPro" id="IPR013783">
    <property type="entry name" value="Ig-like_fold"/>
</dbReference>
<keyword evidence="1" id="KW-0472">Membrane</keyword>
<dbReference type="InterPro" id="IPR007110">
    <property type="entry name" value="Ig-like_dom"/>
</dbReference>
<organism evidence="4 5">
    <name type="scientific">Salvelinus namaycush</name>
    <name type="common">Lake trout</name>
    <name type="synonym">Salmo namaycush</name>
    <dbReference type="NCBI Taxonomy" id="8040"/>
    <lineage>
        <taxon>Eukaryota</taxon>
        <taxon>Metazoa</taxon>
        <taxon>Chordata</taxon>
        <taxon>Craniata</taxon>
        <taxon>Vertebrata</taxon>
        <taxon>Euteleostomi</taxon>
        <taxon>Actinopterygii</taxon>
        <taxon>Neopterygii</taxon>
        <taxon>Teleostei</taxon>
        <taxon>Protacanthopterygii</taxon>
        <taxon>Salmoniformes</taxon>
        <taxon>Salmonidae</taxon>
        <taxon>Salmoninae</taxon>
        <taxon>Salvelinus</taxon>
    </lineage>
</organism>
<feature type="domain" description="Ig-like" evidence="3">
    <location>
        <begin position="128"/>
        <end position="221"/>
    </location>
</feature>
<evidence type="ECO:0000256" key="2">
    <source>
        <dbReference type="SAM" id="SignalP"/>
    </source>
</evidence>
<keyword evidence="1" id="KW-0812">Transmembrane</keyword>
<dbReference type="Proteomes" id="UP000808372">
    <property type="component" value="Chromosome 12"/>
</dbReference>